<dbReference type="GO" id="GO:0004315">
    <property type="term" value="F:3-oxoacyl-[acyl-carrier-protein] synthase activity"/>
    <property type="evidence" value="ECO:0007669"/>
    <property type="project" value="InterPro"/>
</dbReference>
<dbReference type="EMBL" id="RBDX01000035">
    <property type="protein sequence ID" value="RKN04487.1"/>
    <property type="molecule type" value="Genomic_DNA"/>
</dbReference>
<dbReference type="GO" id="GO:0017000">
    <property type="term" value="P:antibiotic biosynthetic process"/>
    <property type="evidence" value="ECO:0007669"/>
    <property type="project" value="UniProtKB-KW"/>
</dbReference>
<dbReference type="SMART" id="SM00825">
    <property type="entry name" value="PKS_KS"/>
    <property type="match status" value="1"/>
</dbReference>
<evidence type="ECO:0000313" key="10">
    <source>
        <dbReference type="EMBL" id="RKN15465.1"/>
    </source>
</evidence>
<evidence type="ECO:0000313" key="9">
    <source>
        <dbReference type="EMBL" id="RKN04487.1"/>
    </source>
</evidence>
<dbReference type="Pfam" id="PF00109">
    <property type="entry name" value="ketoacyl-synt"/>
    <property type="match status" value="1"/>
</dbReference>
<organism evidence="9 12">
    <name type="scientific">Streptomyces radicis</name>
    <dbReference type="NCBI Taxonomy" id="1750517"/>
    <lineage>
        <taxon>Bacteria</taxon>
        <taxon>Bacillati</taxon>
        <taxon>Actinomycetota</taxon>
        <taxon>Actinomycetes</taxon>
        <taxon>Kitasatosporales</taxon>
        <taxon>Streptomycetaceae</taxon>
        <taxon>Streptomyces</taxon>
    </lineage>
</organism>
<feature type="domain" description="Carrier" evidence="7">
    <location>
        <begin position="494"/>
        <end position="575"/>
    </location>
</feature>
<feature type="domain" description="Ketosynthase family 3 (KS3)" evidence="8">
    <location>
        <begin position="595"/>
        <end position="865"/>
    </location>
</feature>
<dbReference type="SUPFAM" id="SSF55048">
    <property type="entry name" value="Probable ACP-binding domain of malonyl-CoA ACP transacylase"/>
    <property type="match status" value="1"/>
</dbReference>
<dbReference type="InterPro" id="IPR016036">
    <property type="entry name" value="Malonyl_transacylase_ACP-bd"/>
</dbReference>
<dbReference type="Gene3D" id="3.40.366.10">
    <property type="entry name" value="Malonyl-Coenzyme A Acyl Carrier Protein, domain 2"/>
    <property type="match status" value="1"/>
</dbReference>
<dbReference type="PROSITE" id="PS00606">
    <property type="entry name" value="KS3_1"/>
    <property type="match status" value="1"/>
</dbReference>
<comment type="caution">
    <text evidence="9">The sequence shown here is derived from an EMBL/GenBank/DDBJ whole genome shotgun (WGS) entry which is preliminary data.</text>
</comment>
<dbReference type="GO" id="GO:0006633">
    <property type="term" value="P:fatty acid biosynthetic process"/>
    <property type="evidence" value="ECO:0007669"/>
    <property type="project" value="InterPro"/>
</dbReference>
<dbReference type="InterPro" id="IPR001227">
    <property type="entry name" value="Ac_transferase_dom_sf"/>
</dbReference>
<keyword evidence="2" id="KW-0597">Phosphoprotein</keyword>
<keyword evidence="3 9" id="KW-0808">Transferase</keyword>
<dbReference type="InterPro" id="IPR020806">
    <property type="entry name" value="PKS_PP-bd"/>
</dbReference>
<dbReference type="PANTHER" id="PTHR43775">
    <property type="entry name" value="FATTY ACID SYNTHASE"/>
    <property type="match status" value="1"/>
</dbReference>
<dbReference type="AlphaFoldDB" id="A0A3A9WEK3"/>
<dbReference type="InterPro" id="IPR018201">
    <property type="entry name" value="Ketoacyl_synth_AS"/>
</dbReference>
<keyword evidence="11" id="KW-1185">Reference proteome</keyword>
<dbReference type="InterPro" id="IPR036736">
    <property type="entry name" value="ACP-like_sf"/>
</dbReference>
<evidence type="ECO:0000256" key="5">
    <source>
        <dbReference type="ARBA" id="ARBA00023268"/>
    </source>
</evidence>
<evidence type="ECO:0000256" key="6">
    <source>
        <dbReference type="ARBA" id="ARBA00023315"/>
    </source>
</evidence>
<evidence type="ECO:0000259" key="7">
    <source>
        <dbReference type="PROSITE" id="PS50075"/>
    </source>
</evidence>
<dbReference type="InterPro" id="IPR016039">
    <property type="entry name" value="Thiolase-like"/>
</dbReference>
<dbReference type="Proteomes" id="UP000275024">
    <property type="component" value="Unassembled WGS sequence"/>
</dbReference>
<dbReference type="SUPFAM" id="SSF47336">
    <property type="entry name" value="ACP-like"/>
    <property type="match status" value="1"/>
</dbReference>
<keyword evidence="5" id="KW-0511">Multifunctional enzyme</keyword>
<feature type="non-terminal residue" evidence="9">
    <location>
        <position position="865"/>
    </location>
</feature>
<dbReference type="GO" id="GO:0004312">
    <property type="term" value="F:fatty acid synthase activity"/>
    <property type="evidence" value="ECO:0007669"/>
    <property type="project" value="TreeGrafter"/>
</dbReference>
<dbReference type="PROSITE" id="PS50075">
    <property type="entry name" value="CARRIER"/>
    <property type="match status" value="1"/>
</dbReference>
<keyword evidence="6 9" id="KW-0012">Acyltransferase</keyword>
<dbReference type="OrthoDB" id="9778690at2"/>
<sequence length="865" mass="89930">MTVVPASTAHVRCLPLSPSSAATARPWVLSGGGPGGVRAGARELRALLDRHPGWEPDAVGRALLRLDVSPPRPHRAVLVAGGREEFAAALAALADGPSDARVPGLIEGRPEAAPAGGPVFVFPGQGPQWPGMARELMATSPAFADRMRACDDAFAPFLDWSTADAATDADGAPPLAGADVVQPVLFSVMVSLAALWEAAGVRPAAVLGHSLGEVAAACVSGALSLADGARVVALWSRAQATLAGRGEMVSVLLPAEPLRARLAEHYRDRLVVAVENGPGMTVVSGDADAADELLRDLAADGVHARTVAVGLAAHSPHMDAILDTLRADLAPLAPRPPRLPFYSAVTGGALDPDERLDAAYWCRNLRGTVRFHAATRAALADGHRALVEISPHPVLASAMEVSAERAGSAAAVHVQATLRRDEGGPRRFLTALGELYVAGGEPDWSTVHAAQDTPVTVTLPPELFAGAGEESPRADGAAAAGAALRERLRALGAAERRGALAALVGEWALEVLRPGEARGERPDPERTFRDLGVDSGTALAIRDRVRLATGVRLSPTAVFDHPTPAALGSHLEAELFGTRRAFGPGTTTVPPAHRDGPIAIVGMGCRFPGGVGSPEELWQLVAEGRDAVGPLPTDRGWDIEGRYDPDRARPGTFYQREGGFLDGAADFDAEFFGISPREALAMDPQQRLALETAWEAFEHGGIDATRLRGSRTGVYVGAMTMDYDRRADASDDEVAGYLLTGNTGSVVSGRVAYALGLEGPAVTVDTACSSSLVALHLACEALRAGDCDLALAGGVTVMSGLGSLTEFSRQGALAPDGRCRAFAADADGFGLAEGVGLVVLERLSDAVRWGRRVWGVVRGSAVNQD</sequence>
<dbReference type="SMART" id="SM00827">
    <property type="entry name" value="PKS_AT"/>
    <property type="match status" value="1"/>
</dbReference>
<dbReference type="InterPro" id="IPR020841">
    <property type="entry name" value="PKS_Beta-ketoAc_synthase_dom"/>
</dbReference>
<dbReference type="Gene3D" id="3.40.47.10">
    <property type="match status" value="1"/>
</dbReference>
<evidence type="ECO:0000313" key="11">
    <source>
        <dbReference type="Proteomes" id="UP000268652"/>
    </source>
</evidence>
<dbReference type="Gene3D" id="1.10.1200.10">
    <property type="entry name" value="ACP-like"/>
    <property type="match status" value="1"/>
</dbReference>
<accession>A0A3A9WEK3</accession>
<dbReference type="Proteomes" id="UP000268652">
    <property type="component" value="Unassembled WGS sequence"/>
</dbReference>
<dbReference type="SUPFAM" id="SSF52151">
    <property type="entry name" value="FabD/lysophospholipase-like"/>
    <property type="match status" value="1"/>
</dbReference>
<evidence type="ECO:0000256" key="4">
    <source>
        <dbReference type="ARBA" id="ARBA00023194"/>
    </source>
</evidence>
<evidence type="ECO:0000259" key="8">
    <source>
        <dbReference type="PROSITE" id="PS52004"/>
    </source>
</evidence>
<dbReference type="InterPro" id="IPR014030">
    <property type="entry name" value="Ketoacyl_synth_N"/>
</dbReference>
<dbReference type="CDD" id="cd00833">
    <property type="entry name" value="PKS"/>
    <property type="match status" value="1"/>
</dbReference>
<dbReference type="InterPro" id="IPR014043">
    <property type="entry name" value="Acyl_transferase_dom"/>
</dbReference>
<dbReference type="Pfam" id="PF00550">
    <property type="entry name" value="PP-binding"/>
    <property type="match status" value="1"/>
</dbReference>
<dbReference type="SUPFAM" id="SSF53901">
    <property type="entry name" value="Thiolase-like"/>
    <property type="match status" value="1"/>
</dbReference>
<gene>
    <name evidence="10" type="ORF">D7318_27415</name>
    <name evidence="9" type="ORF">D7319_28010</name>
</gene>
<dbReference type="InterPro" id="IPR050091">
    <property type="entry name" value="PKS_NRPS_Biosynth_Enz"/>
</dbReference>
<evidence type="ECO:0000256" key="1">
    <source>
        <dbReference type="ARBA" id="ARBA00022450"/>
    </source>
</evidence>
<dbReference type="InterPro" id="IPR016035">
    <property type="entry name" value="Acyl_Trfase/lysoPLipase"/>
</dbReference>
<dbReference type="FunFam" id="3.40.366.10:FF:000002">
    <property type="entry name" value="Probable polyketide synthase 2"/>
    <property type="match status" value="1"/>
</dbReference>
<dbReference type="RefSeq" id="WP_120699919.1">
    <property type="nucleotide sequence ID" value="NZ_RBDX01000035.1"/>
</dbReference>
<dbReference type="PROSITE" id="PS52004">
    <property type="entry name" value="KS3_2"/>
    <property type="match status" value="1"/>
</dbReference>
<dbReference type="InterPro" id="IPR009081">
    <property type="entry name" value="PP-bd_ACP"/>
</dbReference>
<evidence type="ECO:0000256" key="2">
    <source>
        <dbReference type="ARBA" id="ARBA00022553"/>
    </source>
</evidence>
<dbReference type="Gene3D" id="3.30.70.3290">
    <property type="match status" value="1"/>
</dbReference>
<name>A0A3A9WEK3_9ACTN</name>
<protein>
    <submittedName>
        <fullName evidence="9">Acyltransferase domain-containing protein</fullName>
    </submittedName>
</protein>
<keyword evidence="4" id="KW-0045">Antibiotic biosynthesis</keyword>
<evidence type="ECO:0000256" key="3">
    <source>
        <dbReference type="ARBA" id="ARBA00022679"/>
    </source>
</evidence>
<reference evidence="11 12" key="1">
    <citation type="submission" date="2018-09" db="EMBL/GenBank/DDBJ databases">
        <title>Streptomyces sp. nov. DS1-2, an endophytic actinomycete isolated from roots of Dendrobium scabrilingue.</title>
        <authorList>
            <person name="Kuncharoen N."/>
            <person name="Kudo T."/>
            <person name="Ohkuma M."/>
            <person name="Yuki M."/>
            <person name="Tanasupawat S."/>
        </authorList>
    </citation>
    <scope>NUCLEOTIDE SEQUENCE [LARGE SCALE GENOMIC DNA]</scope>
    <source>
        <strain evidence="9 12">AZ1-7</strain>
        <strain evidence="10 11">DS1-2</strain>
    </source>
</reference>
<proteinExistence type="predicted"/>
<evidence type="ECO:0000313" key="12">
    <source>
        <dbReference type="Proteomes" id="UP000275024"/>
    </source>
</evidence>
<dbReference type="SMART" id="SM00823">
    <property type="entry name" value="PKS_PP"/>
    <property type="match status" value="1"/>
</dbReference>
<dbReference type="EMBL" id="RBDY01000033">
    <property type="protein sequence ID" value="RKN15465.1"/>
    <property type="molecule type" value="Genomic_DNA"/>
</dbReference>
<keyword evidence="1" id="KW-0596">Phosphopantetheine</keyword>
<dbReference type="PANTHER" id="PTHR43775:SF51">
    <property type="entry name" value="INACTIVE PHENOLPHTHIOCEROL SYNTHESIS POLYKETIDE SYNTHASE TYPE I PKS1-RELATED"/>
    <property type="match status" value="1"/>
</dbReference>
<dbReference type="Pfam" id="PF00698">
    <property type="entry name" value="Acyl_transf_1"/>
    <property type="match status" value="1"/>
</dbReference>
<dbReference type="GO" id="GO:0031177">
    <property type="term" value="F:phosphopantetheine binding"/>
    <property type="evidence" value="ECO:0007669"/>
    <property type="project" value="InterPro"/>
</dbReference>